<dbReference type="InterPro" id="IPR027417">
    <property type="entry name" value="P-loop_NTPase"/>
</dbReference>
<gene>
    <name evidence="1" type="ORF">GOALK_056_00100</name>
</gene>
<reference evidence="1 2" key="1">
    <citation type="submission" date="2011-05" db="EMBL/GenBank/DDBJ databases">
        <title>Whole genome shotgun sequence of Gordonia alkanivorans NBRC 16433.</title>
        <authorList>
            <person name="Hosoyama A."/>
            <person name="Nakamura S."/>
            <person name="Takarada H."/>
            <person name="Tsuchikane K."/>
            <person name="Yamazaki S."/>
            <person name="Fujita N."/>
        </authorList>
    </citation>
    <scope>NUCLEOTIDE SEQUENCE [LARGE SCALE GENOMIC DNA]</scope>
    <source>
        <strain evidence="1 2">NBRC 16433</strain>
    </source>
</reference>
<name>F9VVE8_9ACTN</name>
<comment type="caution">
    <text evidence="1">The sequence shown here is derived from an EMBL/GenBank/DDBJ whole genome shotgun (WGS) entry which is preliminary data.</text>
</comment>
<dbReference type="Gene3D" id="3.40.50.300">
    <property type="entry name" value="P-loop containing nucleotide triphosphate hydrolases"/>
    <property type="match status" value="1"/>
</dbReference>
<proteinExistence type="predicted"/>
<evidence type="ECO:0008006" key="3">
    <source>
        <dbReference type="Google" id="ProtNLM"/>
    </source>
</evidence>
<dbReference type="STRING" id="1027371.GOALK_056_00100"/>
<protein>
    <recommendedName>
        <fullName evidence="3">AAA+ ATPase domain-containing protein</fullName>
    </recommendedName>
</protein>
<dbReference type="EMBL" id="BACI01000056">
    <property type="protein sequence ID" value="GAA12577.1"/>
    <property type="molecule type" value="Genomic_DNA"/>
</dbReference>
<evidence type="ECO:0000313" key="2">
    <source>
        <dbReference type="Proteomes" id="UP000003558"/>
    </source>
</evidence>
<dbReference type="Proteomes" id="UP000003558">
    <property type="component" value="Unassembled WGS sequence"/>
</dbReference>
<dbReference type="SUPFAM" id="SSF52540">
    <property type="entry name" value="P-loop containing nucleoside triphosphate hydrolases"/>
    <property type="match status" value="1"/>
</dbReference>
<evidence type="ECO:0000313" key="1">
    <source>
        <dbReference type="EMBL" id="GAA12577.1"/>
    </source>
</evidence>
<dbReference type="RefSeq" id="WP_006358709.1">
    <property type="nucleotide sequence ID" value="NZ_BACI01000056.1"/>
</dbReference>
<dbReference type="eggNOG" id="COG0467">
    <property type="taxonomic scope" value="Bacteria"/>
</dbReference>
<organism evidence="1 2">
    <name type="scientific">Gordonia alkanivorans NBRC 16433</name>
    <dbReference type="NCBI Taxonomy" id="1027371"/>
    <lineage>
        <taxon>Bacteria</taxon>
        <taxon>Bacillati</taxon>
        <taxon>Actinomycetota</taxon>
        <taxon>Actinomycetes</taxon>
        <taxon>Mycobacteriales</taxon>
        <taxon>Gordoniaceae</taxon>
        <taxon>Gordonia</taxon>
    </lineage>
</organism>
<dbReference type="Pfam" id="PF13481">
    <property type="entry name" value="AAA_25"/>
    <property type="match status" value="1"/>
</dbReference>
<sequence>MSEPTDPRVFTWTSGSEVTPVQVDWWERHLIPRGCLTVAAGRGNAGKSTTCAAWAAEATNRGEVVAWLHSEEDRSMHIVPKLLAANADIDLVKFLDVGIRMDDGELSETSLQLPRDLDRLEEGLVELGCRFLVFDALTSFKSSRMSANSGDDVRAFLEPIQRMAGRLNAVVLGIAHLGKDAERKARDSVKGASEWTDVPRQVLVFHREDAETEGVISDVKGNLSPAPRSIGYRFESIELPEHAITEVGRVVFTGDVETSVDEARRSSLADDDQDDRSAALRWVEDYLEENGETDAATIKRLGVKELCTSVRTIERSIRAKGSRVVSVSKGFPRKAFWKLVDIVDGEVISSDTTPSADSSDTPITSASVATVATGPDQRIRDVATVVATGENPSSDNPQNSVGTEPVTARPTACRMCNITLPQTAATDACEDCADPAHRAPDRQAERQLRVVHNGDAKRGEIRMCPHCDEQLIYGDDIRDGFHTSKSKCVRAHRKETA</sequence>
<dbReference type="AlphaFoldDB" id="F9VVE8"/>
<accession>F9VVE8</accession>